<evidence type="ECO:0000313" key="2">
    <source>
        <dbReference type="EMBL" id="KAK6513163.1"/>
    </source>
</evidence>
<name>A0AAN8RRF0_9PEZI</name>
<protein>
    <submittedName>
        <fullName evidence="2">Uncharacterized protein</fullName>
    </submittedName>
</protein>
<gene>
    <name evidence="2" type="ORF">TWF506_009328</name>
</gene>
<reference evidence="2 3" key="1">
    <citation type="submission" date="2019-10" db="EMBL/GenBank/DDBJ databases">
        <authorList>
            <person name="Palmer J.M."/>
        </authorList>
    </citation>
    <scope>NUCLEOTIDE SEQUENCE [LARGE SCALE GENOMIC DNA]</scope>
    <source>
        <strain evidence="2 3">TWF506</strain>
    </source>
</reference>
<feature type="compositionally biased region" description="Basic and acidic residues" evidence="1">
    <location>
        <begin position="54"/>
        <end position="65"/>
    </location>
</feature>
<dbReference type="Proteomes" id="UP001307849">
    <property type="component" value="Unassembled WGS sequence"/>
</dbReference>
<feature type="region of interest" description="Disordered" evidence="1">
    <location>
        <begin position="23"/>
        <end position="65"/>
    </location>
</feature>
<dbReference type="AlphaFoldDB" id="A0AAN8RRF0"/>
<evidence type="ECO:0000313" key="3">
    <source>
        <dbReference type="Proteomes" id="UP001307849"/>
    </source>
</evidence>
<comment type="caution">
    <text evidence="2">The sequence shown here is derived from an EMBL/GenBank/DDBJ whole genome shotgun (WGS) entry which is preliminary data.</text>
</comment>
<dbReference type="EMBL" id="JAVHJM010000006">
    <property type="protein sequence ID" value="KAK6513163.1"/>
    <property type="molecule type" value="Genomic_DNA"/>
</dbReference>
<organism evidence="2 3">
    <name type="scientific">Arthrobotrys conoides</name>
    <dbReference type="NCBI Taxonomy" id="74498"/>
    <lineage>
        <taxon>Eukaryota</taxon>
        <taxon>Fungi</taxon>
        <taxon>Dikarya</taxon>
        <taxon>Ascomycota</taxon>
        <taxon>Pezizomycotina</taxon>
        <taxon>Orbiliomycetes</taxon>
        <taxon>Orbiliales</taxon>
        <taxon>Orbiliaceae</taxon>
        <taxon>Arthrobotrys</taxon>
    </lineage>
</organism>
<sequence>MACLRERLRRFVRAEAEQIFRAQVAQEEERRGRRRRGRHDAASDSDGLQLDPSSSHEGEGESNGDCHCRGRCCCQRERSVERKVLREVSREVRRLTRERQTRRAASAADDRGSRATNAGGVRGRGGSRATNAGGGGDGEGRRRATNDPAWGSHGSSEHRVQTPWQNPGNDACEPTDGYTPIPAGAGRGWTIHRVVVPPWGLL</sequence>
<keyword evidence="3" id="KW-1185">Reference proteome</keyword>
<proteinExistence type="predicted"/>
<feature type="compositionally biased region" description="Gly residues" evidence="1">
    <location>
        <begin position="120"/>
        <end position="137"/>
    </location>
</feature>
<accession>A0AAN8RRF0</accession>
<evidence type="ECO:0000256" key="1">
    <source>
        <dbReference type="SAM" id="MobiDB-lite"/>
    </source>
</evidence>
<feature type="region of interest" description="Disordered" evidence="1">
    <location>
        <begin position="93"/>
        <end position="169"/>
    </location>
</feature>